<proteinExistence type="inferred from homology"/>
<dbReference type="GO" id="GO:1990362">
    <property type="term" value="F:butanol dehydrogenase (NAD+) activity"/>
    <property type="evidence" value="ECO:0007669"/>
    <property type="project" value="InterPro"/>
</dbReference>
<feature type="domain" description="Fe-containing alcohol dehydrogenase-like C-terminal" evidence="5">
    <location>
        <begin position="189"/>
        <end position="359"/>
    </location>
</feature>
<dbReference type="OrthoDB" id="9815791at2"/>
<comment type="cofactor">
    <cofactor evidence="1">
        <name>Fe cation</name>
        <dbReference type="ChEBI" id="CHEBI:24875"/>
    </cofactor>
</comment>
<evidence type="ECO:0000256" key="1">
    <source>
        <dbReference type="ARBA" id="ARBA00001962"/>
    </source>
</evidence>
<dbReference type="FunFam" id="3.40.50.1970:FF:000003">
    <property type="entry name" value="Alcohol dehydrogenase, iron-containing"/>
    <property type="match status" value="1"/>
</dbReference>
<dbReference type="AlphaFoldDB" id="A0A094JF45"/>
<dbReference type="InterPro" id="IPR018211">
    <property type="entry name" value="ADH_Fe_CS"/>
</dbReference>
<dbReference type="Gene3D" id="3.40.50.1970">
    <property type="match status" value="1"/>
</dbReference>
<dbReference type="InterPro" id="IPR044731">
    <property type="entry name" value="BDH-like"/>
</dbReference>
<comment type="caution">
    <text evidence="6">The sequence shown here is derived from an EMBL/GenBank/DDBJ whole genome shotgun (WGS) entry which is preliminary data.</text>
</comment>
<dbReference type="GO" id="GO:0008106">
    <property type="term" value="F:alcohol dehydrogenase (NADP+) activity"/>
    <property type="evidence" value="ECO:0007669"/>
    <property type="project" value="TreeGrafter"/>
</dbReference>
<dbReference type="eggNOG" id="COG1979">
    <property type="taxonomic scope" value="Bacteria"/>
</dbReference>
<dbReference type="CDD" id="cd08187">
    <property type="entry name" value="BDH"/>
    <property type="match status" value="1"/>
</dbReference>
<dbReference type="GO" id="GO:0046872">
    <property type="term" value="F:metal ion binding"/>
    <property type="evidence" value="ECO:0007669"/>
    <property type="project" value="InterPro"/>
</dbReference>
<evidence type="ECO:0000259" key="5">
    <source>
        <dbReference type="Pfam" id="PF25137"/>
    </source>
</evidence>
<dbReference type="InterPro" id="IPR056798">
    <property type="entry name" value="ADH_Fe_C"/>
</dbReference>
<dbReference type="EMBL" id="JPEO01000002">
    <property type="protein sequence ID" value="KFZ38555.1"/>
    <property type="molecule type" value="Genomic_DNA"/>
</dbReference>
<dbReference type="InterPro" id="IPR001670">
    <property type="entry name" value="ADH_Fe/GldA"/>
</dbReference>
<name>A0A094JF45_9GAMM</name>
<dbReference type="GO" id="GO:0005829">
    <property type="term" value="C:cytosol"/>
    <property type="evidence" value="ECO:0007669"/>
    <property type="project" value="TreeGrafter"/>
</dbReference>
<evidence type="ECO:0000256" key="2">
    <source>
        <dbReference type="ARBA" id="ARBA00007358"/>
    </source>
</evidence>
<dbReference type="Gene3D" id="1.20.1090.10">
    <property type="entry name" value="Dehydroquinate synthase-like - alpha domain"/>
    <property type="match status" value="1"/>
</dbReference>
<accession>A0A094JF45</accession>
<evidence type="ECO:0000313" key="7">
    <source>
        <dbReference type="Proteomes" id="UP000029264"/>
    </source>
</evidence>
<dbReference type="PANTHER" id="PTHR43633">
    <property type="entry name" value="ALCOHOL DEHYDROGENASE YQHD"/>
    <property type="match status" value="1"/>
</dbReference>
<sequence length="385" mass="41826">MNNFSFFNNTKIIFGEGQIAQLTQEIPADATVMIVYGGGSIKKNGIFEQVTSALEGMKWIEFGGIEPNPHYDTCMKAVEQVKTANVDFLLAVGGGSVIDATKFIAAAAKHQGDAWEIIQSFGGAVQGALPVGCVLTLAATGSEMNPTSVVTRADTQDKLFFNSDYVRPRFSILDPQTTYSLPARQVGNGVVDSFVHVLEQYVTYPVNAKVQDRFAEGLLSTILEDGPKALTDPQNYDVRANLMWAATMALNGLIATGVPGDWATHLIGQEITGLYGLDHGQTLAIVMPAVWTYKLEQKREKLAQYGRRVLGITEADDLIAAEKAIVRTREFFEAMGVRTRLADYDLGADVIPQVVAKLEQHQFVQLGEHGDITPADAAKILELAL</sequence>
<reference evidence="6 7" key="1">
    <citation type="submission" date="2014-06" db="EMBL/GenBank/DDBJ databases">
        <title>Shewanella sp. YQH10.</title>
        <authorList>
            <person name="Liu Y."/>
            <person name="Zeng R."/>
        </authorList>
    </citation>
    <scope>NUCLEOTIDE SEQUENCE [LARGE SCALE GENOMIC DNA]</scope>
    <source>
        <strain evidence="6 7">YQH10</strain>
    </source>
</reference>
<dbReference type="PROSITE" id="PS00060">
    <property type="entry name" value="ADH_IRON_2"/>
    <property type="match status" value="1"/>
</dbReference>
<gene>
    <name evidence="6" type="ORF">HR45_03790</name>
</gene>
<organism evidence="6 7">
    <name type="scientific">Shewanella mangrovi</name>
    <dbReference type="NCBI Taxonomy" id="1515746"/>
    <lineage>
        <taxon>Bacteria</taxon>
        <taxon>Pseudomonadati</taxon>
        <taxon>Pseudomonadota</taxon>
        <taxon>Gammaproteobacteria</taxon>
        <taxon>Alteromonadales</taxon>
        <taxon>Shewanellaceae</taxon>
        <taxon>Shewanella</taxon>
    </lineage>
</organism>
<keyword evidence="7" id="KW-1185">Reference proteome</keyword>
<evidence type="ECO:0000313" key="6">
    <source>
        <dbReference type="EMBL" id="KFZ38555.1"/>
    </source>
</evidence>
<feature type="domain" description="Alcohol dehydrogenase iron-type/glycerol dehydrogenase GldA" evidence="4">
    <location>
        <begin position="10"/>
        <end position="175"/>
    </location>
</feature>
<dbReference type="Pfam" id="PF25137">
    <property type="entry name" value="ADH_Fe_C"/>
    <property type="match status" value="1"/>
</dbReference>
<evidence type="ECO:0000259" key="4">
    <source>
        <dbReference type="Pfam" id="PF00465"/>
    </source>
</evidence>
<dbReference type="Pfam" id="PF00465">
    <property type="entry name" value="Fe-ADH"/>
    <property type="match status" value="1"/>
</dbReference>
<comment type="similarity">
    <text evidence="2">Belongs to the iron-containing alcohol dehydrogenase family.</text>
</comment>
<evidence type="ECO:0000256" key="3">
    <source>
        <dbReference type="ARBA" id="ARBA00023002"/>
    </source>
</evidence>
<dbReference type="GO" id="GO:1990002">
    <property type="term" value="F:methylglyoxal reductase (NADPH) (acetol producing) activity"/>
    <property type="evidence" value="ECO:0007669"/>
    <property type="project" value="TreeGrafter"/>
</dbReference>
<dbReference type="PANTHER" id="PTHR43633:SF1">
    <property type="entry name" value="ALCOHOL DEHYDROGENASE YQHD"/>
    <property type="match status" value="1"/>
</dbReference>
<dbReference type="Proteomes" id="UP000029264">
    <property type="component" value="Unassembled WGS sequence"/>
</dbReference>
<dbReference type="RefSeq" id="WP_037439826.1">
    <property type="nucleotide sequence ID" value="NZ_JPEO01000002.1"/>
</dbReference>
<protein>
    <submittedName>
        <fullName evidence="6">Aldehyde reductase</fullName>
    </submittedName>
</protein>
<keyword evidence="3" id="KW-0560">Oxidoreductase</keyword>
<dbReference type="SUPFAM" id="SSF56796">
    <property type="entry name" value="Dehydroquinate synthase-like"/>
    <property type="match status" value="1"/>
</dbReference>
<dbReference type="STRING" id="1515746.HR45_03790"/>